<accession>A0A286N2X6</accession>
<dbReference type="RefSeq" id="YP_009610078.1">
    <property type="nucleotide sequence ID" value="NC_042000.1"/>
</dbReference>
<dbReference type="GeneID" id="40086164"/>
<gene>
    <name evidence="1" type="primary">64</name>
    <name evidence="1" type="ORF">SEA_COLUCCI_64</name>
</gene>
<proteinExistence type="predicted"/>
<evidence type="ECO:0000313" key="1">
    <source>
        <dbReference type="EMBL" id="ASX98733.1"/>
    </source>
</evidence>
<keyword evidence="2" id="KW-1185">Reference proteome</keyword>
<evidence type="ECO:0000313" key="2">
    <source>
        <dbReference type="Proteomes" id="UP000225683"/>
    </source>
</evidence>
<sequence length="52" mass="5593">MTALTADVQEALYAWCPSCSMGSDVGIMRAEAEAWASQHNEDNHGEDAEHVG</sequence>
<reference evidence="1 2" key="1">
    <citation type="submission" date="2017-06" db="EMBL/GenBank/DDBJ databases">
        <authorList>
            <person name="Conboy A.J."/>
            <person name="Conboy D.B."/>
            <person name="Kulkosky J."/>
            <person name="Cross T."/>
            <person name="Moy E.A."/>
            <person name="Stoner T.H."/>
            <person name="Garlena R.A."/>
            <person name="Russell D.A."/>
            <person name="Pope W.H."/>
            <person name="Jacobs-Sera D."/>
            <person name="Hatfull G.F."/>
        </authorList>
    </citation>
    <scope>NUCLEOTIDE SEQUENCE [LARGE SCALE GENOMIC DNA]</scope>
</reference>
<dbReference type="KEGG" id="vg:40086164"/>
<dbReference type="EMBL" id="MF185718">
    <property type="protein sequence ID" value="ASX98733.1"/>
    <property type="molecule type" value="Genomic_DNA"/>
</dbReference>
<dbReference type="Proteomes" id="UP000225683">
    <property type="component" value="Genome"/>
</dbReference>
<protein>
    <submittedName>
        <fullName evidence="1">Uncharacterized protein</fullName>
    </submittedName>
</protein>
<organism evidence="1 2">
    <name type="scientific">Arthrobacter phage Colucci</name>
    <dbReference type="NCBI Taxonomy" id="2015834"/>
    <lineage>
        <taxon>Viruses</taxon>
        <taxon>Duplodnaviria</taxon>
        <taxon>Heunggongvirae</taxon>
        <taxon>Uroviricota</taxon>
        <taxon>Caudoviricetes</taxon>
        <taxon>Klausavirus</taxon>
        <taxon>Klausavirus colucci</taxon>
    </lineage>
</organism>
<name>A0A286N2X6_9CAUD</name>